<keyword evidence="3" id="KW-1185">Reference proteome</keyword>
<proteinExistence type="predicted"/>
<sequence length="156" mass="16372">MTTPQPRPKTVEVAFWLSAGIAVVAFVVFGVVFSALHIVSSLIGASDEVETVPPGGRREFIEDVMGGSILLSLVVSVVVGGLVLTTVAMMRSGRNWARVAVTVLIVAGLGWLATSGHGVDLRSPSAFALVTALANVVVVVLLYVPQSNRYFARPKA</sequence>
<feature type="transmembrane region" description="Helical" evidence="1">
    <location>
        <begin position="64"/>
        <end position="84"/>
    </location>
</feature>
<dbReference type="Proteomes" id="UP001589693">
    <property type="component" value="Unassembled WGS sequence"/>
</dbReference>
<evidence type="ECO:0000256" key="1">
    <source>
        <dbReference type="SAM" id="Phobius"/>
    </source>
</evidence>
<keyword evidence="1" id="KW-1133">Transmembrane helix</keyword>
<evidence type="ECO:0000313" key="2">
    <source>
        <dbReference type="EMBL" id="MFB9905208.1"/>
    </source>
</evidence>
<keyword evidence="1" id="KW-0472">Membrane</keyword>
<name>A0ABV5ZWG3_9PSEU</name>
<dbReference type="EMBL" id="JBHLZU010000011">
    <property type="protein sequence ID" value="MFB9905208.1"/>
    <property type="molecule type" value="Genomic_DNA"/>
</dbReference>
<keyword evidence="1" id="KW-0812">Transmembrane</keyword>
<dbReference type="RefSeq" id="WP_377852519.1">
    <property type="nucleotide sequence ID" value="NZ_JBHLZU010000011.1"/>
</dbReference>
<organism evidence="2 3">
    <name type="scientific">Allokutzneria oryzae</name>
    <dbReference type="NCBI Taxonomy" id="1378989"/>
    <lineage>
        <taxon>Bacteria</taxon>
        <taxon>Bacillati</taxon>
        <taxon>Actinomycetota</taxon>
        <taxon>Actinomycetes</taxon>
        <taxon>Pseudonocardiales</taxon>
        <taxon>Pseudonocardiaceae</taxon>
        <taxon>Allokutzneria</taxon>
    </lineage>
</organism>
<accession>A0ABV5ZWG3</accession>
<protein>
    <recommendedName>
        <fullName evidence="4">DUF2127 domain-containing protein</fullName>
    </recommendedName>
</protein>
<feature type="transmembrane region" description="Helical" evidence="1">
    <location>
        <begin position="126"/>
        <end position="144"/>
    </location>
</feature>
<gene>
    <name evidence="2" type="ORF">ACFFQA_14825</name>
</gene>
<comment type="caution">
    <text evidence="2">The sequence shown here is derived from an EMBL/GenBank/DDBJ whole genome shotgun (WGS) entry which is preliminary data.</text>
</comment>
<feature type="transmembrane region" description="Helical" evidence="1">
    <location>
        <begin position="14"/>
        <end position="44"/>
    </location>
</feature>
<evidence type="ECO:0000313" key="3">
    <source>
        <dbReference type="Proteomes" id="UP001589693"/>
    </source>
</evidence>
<feature type="transmembrane region" description="Helical" evidence="1">
    <location>
        <begin position="96"/>
        <end position="114"/>
    </location>
</feature>
<evidence type="ECO:0008006" key="4">
    <source>
        <dbReference type="Google" id="ProtNLM"/>
    </source>
</evidence>
<reference evidence="2 3" key="1">
    <citation type="submission" date="2024-09" db="EMBL/GenBank/DDBJ databases">
        <authorList>
            <person name="Sun Q."/>
            <person name="Mori K."/>
        </authorList>
    </citation>
    <scope>NUCLEOTIDE SEQUENCE [LARGE SCALE GENOMIC DNA]</scope>
    <source>
        <strain evidence="2 3">TBRC 7907</strain>
    </source>
</reference>